<dbReference type="AlphaFoldDB" id="A0A4P9ZRD7"/>
<proteinExistence type="predicted"/>
<protein>
    <submittedName>
        <fullName evidence="2">Uncharacterized protein</fullName>
    </submittedName>
</protein>
<evidence type="ECO:0000313" key="2">
    <source>
        <dbReference type="EMBL" id="RKP35728.1"/>
    </source>
</evidence>
<keyword evidence="3" id="KW-1185">Reference proteome</keyword>
<gene>
    <name evidence="2" type="ORF">BJ085DRAFT_30201</name>
</gene>
<dbReference type="Proteomes" id="UP000268162">
    <property type="component" value="Unassembled WGS sequence"/>
</dbReference>
<feature type="compositionally biased region" description="Low complexity" evidence="1">
    <location>
        <begin position="47"/>
        <end position="61"/>
    </location>
</feature>
<organism evidence="2 3">
    <name type="scientific">Dimargaris cristalligena</name>
    <dbReference type="NCBI Taxonomy" id="215637"/>
    <lineage>
        <taxon>Eukaryota</taxon>
        <taxon>Fungi</taxon>
        <taxon>Fungi incertae sedis</taxon>
        <taxon>Zoopagomycota</taxon>
        <taxon>Kickxellomycotina</taxon>
        <taxon>Dimargaritomycetes</taxon>
        <taxon>Dimargaritales</taxon>
        <taxon>Dimargaritaceae</taxon>
        <taxon>Dimargaris</taxon>
    </lineage>
</organism>
<reference evidence="3" key="1">
    <citation type="journal article" date="2018" name="Nat. Microbiol.">
        <title>Leveraging single-cell genomics to expand the fungal tree of life.</title>
        <authorList>
            <person name="Ahrendt S.R."/>
            <person name="Quandt C.A."/>
            <person name="Ciobanu D."/>
            <person name="Clum A."/>
            <person name="Salamov A."/>
            <person name="Andreopoulos B."/>
            <person name="Cheng J.F."/>
            <person name="Woyke T."/>
            <person name="Pelin A."/>
            <person name="Henrissat B."/>
            <person name="Reynolds N.K."/>
            <person name="Benny G.L."/>
            <person name="Smith M.E."/>
            <person name="James T.Y."/>
            <person name="Grigoriev I.V."/>
        </authorList>
    </citation>
    <scope>NUCLEOTIDE SEQUENCE [LARGE SCALE GENOMIC DNA]</scope>
    <source>
        <strain evidence="3">RSA 468</strain>
    </source>
</reference>
<feature type="region of interest" description="Disordered" evidence="1">
    <location>
        <begin position="84"/>
        <end position="106"/>
    </location>
</feature>
<evidence type="ECO:0000256" key="1">
    <source>
        <dbReference type="SAM" id="MobiDB-lite"/>
    </source>
</evidence>
<accession>A0A4P9ZRD7</accession>
<sequence>MTDSVTTCEFPLLNYHFRVVHSSSHMDHRPPTSHLGPWRPSVEPAVSSRSTTPPLASSSAPVRSRPMSVASTSAPVPLVGSVFSPSSAPDGPDKPINPSPAPATKNGKSHVPSACANCKKAHLACDPWWLIWAWWYPWCKVPNGLAPSLEEVQRLILTKAVIAINVLPLAISFVMCYCEIWDDDHCQDFQCAKYLPSPPGSFNGTYRFLVGLVTGTLFKLKV</sequence>
<dbReference type="EMBL" id="ML002803">
    <property type="protein sequence ID" value="RKP35728.1"/>
    <property type="molecule type" value="Genomic_DNA"/>
</dbReference>
<evidence type="ECO:0000313" key="3">
    <source>
        <dbReference type="Proteomes" id="UP000268162"/>
    </source>
</evidence>
<feature type="region of interest" description="Disordered" evidence="1">
    <location>
        <begin position="24"/>
        <end position="68"/>
    </location>
</feature>
<name>A0A4P9ZRD7_9FUNG</name>